<evidence type="ECO:0000256" key="1">
    <source>
        <dbReference type="ARBA" id="ARBA00004571"/>
    </source>
</evidence>
<feature type="domain" description="Porin" evidence="12">
    <location>
        <begin position="8"/>
        <end position="329"/>
    </location>
</feature>
<gene>
    <name evidence="13" type="ORF">IXC47_11000</name>
</gene>
<feature type="signal peptide" evidence="11">
    <location>
        <begin position="1"/>
        <end position="19"/>
    </location>
</feature>
<comment type="caution">
    <text evidence="13">The sequence shown here is derived from an EMBL/GenBank/DDBJ whole genome shotgun (WGS) entry which is preliminary data.</text>
</comment>
<evidence type="ECO:0000256" key="4">
    <source>
        <dbReference type="ARBA" id="ARBA00022452"/>
    </source>
</evidence>
<evidence type="ECO:0000256" key="2">
    <source>
        <dbReference type="ARBA" id="ARBA00011233"/>
    </source>
</evidence>
<evidence type="ECO:0000256" key="6">
    <source>
        <dbReference type="ARBA" id="ARBA00022729"/>
    </source>
</evidence>
<dbReference type="Proteomes" id="UP000657372">
    <property type="component" value="Unassembled WGS sequence"/>
</dbReference>
<dbReference type="PANTHER" id="PTHR34501">
    <property type="entry name" value="PROTEIN YDDL-RELATED"/>
    <property type="match status" value="1"/>
</dbReference>
<keyword evidence="14" id="KW-1185">Reference proteome</keyword>
<dbReference type="InterPro" id="IPR033900">
    <property type="entry name" value="Gram_neg_porin_domain"/>
</dbReference>
<evidence type="ECO:0000256" key="5">
    <source>
        <dbReference type="ARBA" id="ARBA00022692"/>
    </source>
</evidence>
<evidence type="ECO:0000256" key="10">
    <source>
        <dbReference type="ARBA" id="ARBA00023237"/>
    </source>
</evidence>
<keyword evidence="10" id="KW-0998">Cell outer membrane</keyword>
<dbReference type="InterPro" id="IPR023614">
    <property type="entry name" value="Porin_dom_sf"/>
</dbReference>
<reference evidence="13 14" key="1">
    <citation type="submission" date="2020-11" db="EMBL/GenBank/DDBJ databases">
        <title>WGS of Herminiimonas contaminans strain Marseille-Q4544 isolated from planarians Schmidtea mediterranea.</title>
        <authorList>
            <person name="Kangale L."/>
        </authorList>
    </citation>
    <scope>NUCLEOTIDE SEQUENCE [LARGE SCALE GENOMIC DNA]</scope>
    <source>
        <strain evidence="13 14">Marseille-Q4544</strain>
    </source>
</reference>
<keyword evidence="3" id="KW-0813">Transport</keyword>
<keyword evidence="4" id="KW-1134">Transmembrane beta strand</keyword>
<name>A0ABS0ETS3_9BURK</name>
<dbReference type="EMBL" id="JADOEL010000008">
    <property type="protein sequence ID" value="MBF8178211.1"/>
    <property type="molecule type" value="Genomic_DNA"/>
</dbReference>
<feature type="chain" id="PRO_5046896485" evidence="11">
    <location>
        <begin position="20"/>
        <end position="361"/>
    </location>
</feature>
<evidence type="ECO:0000256" key="9">
    <source>
        <dbReference type="ARBA" id="ARBA00023136"/>
    </source>
</evidence>
<evidence type="ECO:0000256" key="7">
    <source>
        <dbReference type="ARBA" id="ARBA00023065"/>
    </source>
</evidence>
<comment type="subunit">
    <text evidence="2">Homotrimer.</text>
</comment>
<keyword evidence="9" id="KW-0472">Membrane</keyword>
<keyword evidence="7" id="KW-0406">Ion transport</keyword>
<accession>A0ABS0ETS3</accession>
<keyword evidence="6 11" id="KW-0732">Signal</keyword>
<dbReference type="InterPro" id="IPR002299">
    <property type="entry name" value="Porin_Neis"/>
</dbReference>
<evidence type="ECO:0000259" key="12">
    <source>
        <dbReference type="Pfam" id="PF13609"/>
    </source>
</evidence>
<organism evidence="13 14">
    <name type="scientific">Herminiimonas contaminans</name>
    <dbReference type="NCBI Taxonomy" id="1111140"/>
    <lineage>
        <taxon>Bacteria</taxon>
        <taxon>Pseudomonadati</taxon>
        <taxon>Pseudomonadota</taxon>
        <taxon>Betaproteobacteria</taxon>
        <taxon>Burkholderiales</taxon>
        <taxon>Oxalobacteraceae</taxon>
        <taxon>Herminiimonas</taxon>
    </lineage>
</organism>
<dbReference type="Pfam" id="PF13609">
    <property type="entry name" value="Porin_4"/>
    <property type="match status" value="1"/>
</dbReference>
<dbReference type="PRINTS" id="PR00184">
    <property type="entry name" value="NEISSPPORIN"/>
</dbReference>
<dbReference type="PANTHER" id="PTHR34501:SF9">
    <property type="entry name" value="MAJOR OUTER MEMBRANE PROTEIN P.IA"/>
    <property type="match status" value="1"/>
</dbReference>
<dbReference type="SUPFAM" id="SSF56935">
    <property type="entry name" value="Porins"/>
    <property type="match status" value="1"/>
</dbReference>
<keyword evidence="8" id="KW-0626">Porin</keyword>
<evidence type="ECO:0000313" key="13">
    <source>
        <dbReference type="EMBL" id="MBF8178211.1"/>
    </source>
</evidence>
<sequence length="361" mass="37637">MKKIIAFSFLSLSAGIAAAQTNVTIYGVVDTGVEYVTNANAAGQSLVRLPTQTGSTPSRLGFKGSEDLGDGYRALFVLENGLALDTGASQQGGRLFGRQAYVGIDGPYGTVTLGRIYNMTFLSLLDSDILGGSIHEAANMDPYLPNARSDNAIGYLGKFSAVTVGATYSFGRDTATGGGPAATNCAGELAGDSKACRQWTTMLKYDLNNFGAAAAFDRMNGNTGASAPLSNSAFTDTRTSLNGYYKFGDAKIGLGWVGRKVMTTTNANTDLFFLGLSYRFSPAVVLDTQIGRLSGFISGNNATQLASRLTYSLSTRTSLYVSGVYLRNQQNSAVSATGGSGATPGAGVNQAAAMAGVRHRF</sequence>
<keyword evidence="5" id="KW-0812">Transmembrane</keyword>
<evidence type="ECO:0000313" key="14">
    <source>
        <dbReference type="Proteomes" id="UP000657372"/>
    </source>
</evidence>
<dbReference type="RefSeq" id="WP_195875677.1">
    <property type="nucleotide sequence ID" value="NZ_JADOEL010000008.1"/>
</dbReference>
<evidence type="ECO:0000256" key="3">
    <source>
        <dbReference type="ARBA" id="ARBA00022448"/>
    </source>
</evidence>
<dbReference type="InterPro" id="IPR050298">
    <property type="entry name" value="Gram-neg_bact_OMP"/>
</dbReference>
<evidence type="ECO:0000256" key="11">
    <source>
        <dbReference type="SAM" id="SignalP"/>
    </source>
</evidence>
<dbReference type="Gene3D" id="2.40.160.10">
    <property type="entry name" value="Porin"/>
    <property type="match status" value="1"/>
</dbReference>
<dbReference type="CDD" id="cd00342">
    <property type="entry name" value="gram_neg_porins"/>
    <property type="match status" value="1"/>
</dbReference>
<comment type="subcellular location">
    <subcellularLocation>
        <location evidence="1">Cell outer membrane</location>
        <topology evidence="1">Multi-pass membrane protein</topology>
    </subcellularLocation>
</comment>
<protein>
    <submittedName>
        <fullName evidence="13">Porin</fullName>
    </submittedName>
</protein>
<evidence type="ECO:0000256" key="8">
    <source>
        <dbReference type="ARBA" id="ARBA00023114"/>
    </source>
</evidence>
<proteinExistence type="predicted"/>